<name>A0A3D9LK05_MARFU</name>
<evidence type="ECO:0000313" key="1">
    <source>
        <dbReference type="EMBL" id="REE05976.1"/>
    </source>
</evidence>
<reference evidence="1 2" key="1">
    <citation type="submission" date="2018-07" db="EMBL/GenBank/DDBJ databases">
        <title>Genomic Encyclopedia of Type Strains, Phase IV (KMG-IV): sequencing the most valuable type-strain genomes for metagenomic binning, comparative biology and taxonomic classification.</title>
        <authorList>
            <person name="Goeker M."/>
        </authorList>
    </citation>
    <scope>NUCLEOTIDE SEQUENCE [LARGE SCALE GENOMIC DNA]</scope>
    <source>
        <strain evidence="1 2">DSM 4134</strain>
    </source>
</reference>
<keyword evidence="2" id="KW-1185">Reference proteome</keyword>
<dbReference type="AlphaFoldDB" id="A0A3D9LK05"/>
<accession>A0A3D9LK05</accession>
<organism evidence="1 2">
    <name type="scientific">Marinoscillum furvescens DSM 4134</name>
    <dbReference type="NCBI Taxonomy" id="1122208"/>
    <lineage>
        <taxon>Bacteria</taxon>
        <taxon>Pseudomonadati</taxon>
        <taxon>Bacteroidota</taxon>
        <taxon>Cytophagia</taxon>
        <taxon>Cytophagales</taxon>
        <taxon>Reichenbachiellaceae</taxon>
        <taxon>Marinoscillum</taxon>
    </lineage>
</organism>
<dbReference type="OrthoDB" id="980079at2"/>
<evidence type="ECO:0000313" key="2">
    <source>
        <dbReference type="Proteomes" id="UP000256779"/>
    </source>
</evidence>
<dbReference type="Proteomes" id="UP000256779">
    <property type="component" value="Unassembled WGS sequence"/>
</dbReference>
<dbReference type="EMBL" id="QREG01000001">
    <property type="protein sequence ID" value="REE05976.1"/>
    <property type="molecule type" value="Genomic_DNA"/>
</dbReference>
<protein>
    <recommendedName>
        <fullName evidence="3">SpoIIAA-like protein</fullName>
    </recommendedName>
</protein>
<sequence length="121" mass="13726">MAGFSKIYYKGKEIIYVDYQEQSEDEMITTATHLRDWLLSERKPHLRLVNITGAFAKPKFNQFIRRLGEETKDIPMKGAIVGVTGGKKALLIIYNKILGGSLKPFDSEEAAKEYLVTQSLN</sequence>
<gene>
    <name evidence="1" type="ORF">C7460_101495</name>
</gene>
<comment type="caution">
    <text evidence="1">The sequence shown here is derived from an EMBL/GenBank/DDBJ whole genome shotgun (WGS) entry which is preliminary data.</text>
</comment>
<dbReference type="RefSeq" id="WP_115866465.1">
    <property type="nucleotide sequence ID" value="NZ_QREG01000001.1"/>
</dbReference>
<evidence type="ECO:0008006" key="3">
    <source>
        <dbReference type="Google" id="ProtNLM"/>
    </source>
</evidence>
<proteinExistence type="predicted"/>